<dbReference type="Pfam" id="PF00534">
    <property type="entry name" value="Glycos_transf_1"/>
    <property type="match status" value="1"/>
</dbReference>
<name>A0ABM9NJL5_9GAMM</name>
<dbReference type="PANTHER" id="PTHR12526:SF635">
    <property type="entry name" value="GLYCOSYL TRANSFERASE GROUP 1"/>
    <property type="match status" value="1"/>
</dbReference>
<dbReference type="InterPro" id="IPR001296">
    <property type="entry name" value="Glyco_trans_1"/>
</dbReference>
<feature type="domain" description="Glycosyl transferase family 1" evidence="1">
    <location>
        <begin position="172"/>
        <end position="323"/>
    </location>
</feature>
<dbReference type="SUPFAM" id="SSF53756">
    <property type="entry name" value="UDP-Glycosyltransferase/glycogen phosphorylase"/>
    <property type="match status" value="1"/>
</dbReference>
<dbReference type="EMBL" id="OZ026884">
    <property type="protein sequence ID" value="CAL1240826.1"/>
    <property type="molecule type" value="Genomic_DNA"/>
</dbReference>
<dbReference type="GO" id="GO:0016740">
    <property type="term" value="F:transferase activity"/>
    <property type="evidence" value="ECO:0007669"/>
    <property type="project" value="UniProtKB-KW"/>
</dbReference>
<proteinExistence type="predicted"/>
<dbReference type="PANTHER" id="PTHR12526">
    <property type="entry name" value="GLYCOSYLTRANSFERASE"/>
    <property type="match status" value="1"/>
</dbReference>
<dbReference type="RefSeq" id="WP_348757388.1">
    <property type="nucleotide sequence ID" value="NZ_OZ026884.1"/>
</dbReference>
<accession>A0ABM9NJL5</accession>
<dbReference type="Gene3D" id="3.40.50.2000">
    <property type="entry name" value="Glycogen Phosphorylase B"/>
    <property type="match status" value="2"/>
</dbReference>
<evidence type="ECO:0000313" key="3">
    <source>
        <dbReference type="Proteomes" id="UP001497493"/>
    </source>
</evidence>
<keyword evidence="2" id="KW-0808">Transferase</keyword>
<evidence type="ECO:0000313" key="2">
    <source>
        <dbReference type="EMBL" id="CAL1240826.1"/>
    </source>
</evidence>
<reference evidence="2 3" key="1">
    <citation type="submission" date="2024-04" db="EMBL/GenBank/DDBJ databases">
        <authorList>
            <person name="Cremers G."/>
        </authorList>
    </citation>
    <scope>NUCLEOTIDE SEQUENCE [LARGE SCALE GENOMIC DNA]</scope>
    <source>
        <strain evidence="2">MeCH1-AG</strain>
    </source>
</reference>
<gene>
    <name evidence="2" type="ORF">MECH1_V1_2050</name>
</gene>
<evidence type="ECO:0000259" key="1">
    <source>
        <dbReference type="Pfam" id="PF00534"/>
    </source>
</evidence>
<sequence>MRIIVTANHVPFVHGGADYHVEGLITQLRERGHSVEALKIPFKFHPHGDIVKAMAFCREFDLTNPNGVTVDKLISLQFPGYGFKHPDHVVWLMHQHRAVYELYGSGEDTEDLESLRREIVAYDNAVLAKVKKIFANSRRVQERLYHYNQIASEPLYHPPFGESLFYCESFDDFIFFPSRLERLKRQDLLIRAARYVRSPVVFLIGGEGGQRAYYQSLIDEFDLRHRVRLIGAFSEAEKLAYYAHALAVFFGPRDEDYGYVTLEAMLAGKPVITCEDSGGPTEFVVPGQTGLVLPPEPEVIAEHIDRLYEDKAWAEQLGAAGRAHYQCLNITWDNVVQKLLA</sequence>
<keyword evidence="3" id="KW-1185">Reference proteome</keyword>
<protein>
    <submittedName>
        <fullName evidence="2">Glycosyl transferase</fullName>
    </submittedName>
</protein>
<organism evidence="2 3">
    <name type="scientific">Candidatus Methylocalor cossyra</name>
    <dbReference type="NCBI Taxonomy" id="3108543"/>
    <lineage>
        <taxon>Bacteria</taxon>
        <taxon>Pseudomonadati</taxon>
        <taxon>Pseudomonadota</taxon>
        <taxon>Gammaproteobacteria</taxon>
        <taxon>Methylococcales</taxon>
        <taxon>Methylococcaceae</taxon>
        <taxon>Candidatus Methylocalor</taxon>
    </lineage>
</organism>
<dbReference type="Proteomes" id="UP001497493">
    <property type="component" value="Chromosome"/>
</dbReference>
<dbReference type="CDD" id="cd03801">
    <property type="entry name" value="GT4_PimA-like"/>
    <property type="match status" value="1"/>
</dbReference>